<keyword evidence="5" id="KW-0449">Lipoprotein</keyword>
<keyword evidence="4" id="KW-0564">Palmitate</keyword>
<keyword evidence="2" id="KW-0732">Signal</keyword>
<dbReference type="EMBL" id="JAVIKH010000015">
    <property type="protein sequence ID" value="MDX8336874.1"/>
    <property type="molecule type" value="Genomic_DNA"/>
</dbReference>
<dbReference type="InterPro" id="IPR050490">
    <property type="entry name" value="Bact_solute-bd_prot1"/>
</dbReference>
<dbReference type="PANTHER" id="PTHR43649">
    <property type="entry name" value="ARABINOSE-BINDING PROTEIN-RELATED"/>
    <property type="match status" value="1"/>
</dbReference>
<dbReference type="Gene3D" id="3.40.190.10">
    <property type="entry name" value="Periplasmic binding protein-like II"/>
    <property type="match status" value="2"/>
</dbReference>
<dbReference type="RefSeq" id="WP_256692315.1">
    <property type="nucleotide sequence ID" value="NZ_JAVIKH010000015.1"/>
</dbReference>
<sequence>MKKIVLSLALLGLLTACGDKEPKAKKKNIVVTSNSHNGEPSSVALEEIIKEYNQNNPEVNIEFIPGSSDYEETMKTKMATNSLPDIFGTHGWSVNRYKEYLEPLNNREWAKYLSPAIAPVITDENDKFYILPLDVDIVGLPYNLDVLEAAGVNPKEIKTTDDFIAALEKVKQIGVTPIYIGGKDSASVGNIYDWIAPGLIILTNDNPQGENLKNGIFDEKAWNQTGEFIKTLVDNGYINRDALTGNEAARALGTGKAAFLFFGTSMINEGNSYNPNARLDFIALPTKDRDQKSYFITGERMALGVWKDSPNKKEALEFLDYLAKPENVSKMATANILPTGLTNAKSDLGKFEDSYNLGDQYQYVGFFDREYLPSGAWETLCSIGASIISGQMTVSEASKKMKEDFDKLKKNK</sequence>
<dbReference type="PANTHER" id="PTHR43649:SF33">
    <property type="entry name" value="POLYGALACTURONAN_RHAMNOGALACTURONAN-BINDING PROTEIN YTCQ"/>
    <property type="match status" value="1"/>
</dbReference>
<organism evidence="6 7">
    <name type="scientific">Candidatus Cetobacterium colombiensis</name>
    <dbReference type="NCBI Taxonomy" id="3073100"/>
    <lineage>
        <taxon>Bacteria</taxon>
        <taxon>Fusobacteriati</taxon>
        <taxon>Fusobacteriota</taxon>
        <taxon>Fusobacteriia</taxon>
        <taxon>Fusobacteriales</taxon>
        <taxon>Fusobacteriaceae</taxon>
        <taxon>Cetobacterium</taxon>
    </lineage>
</organism>
<keyword evidence="1" id="KW-1003">Cell membrane</keyword>
<evidence type="ECO:0000256" key="2">
    <source>
        <dbReference type="ARBA" id="ARBA00022729"/>
    </source>
</evidence>
<name>A0ABU4WCD1_9FUSO</name>
<dbReference type="Proteomes" id="UP001279681">
    <property type="component" value="Unassembled WGS sequence"/>
</dbReference>
<dbReference type="SUPFAM" id="SSF53850">
    <property type="entry name" value="Periplasmic binding protein-like II"/>
    <property type="match status" value="1"/>
</dbReference>
<dbReference type="Pfam" id="PF13416">
    <property type="entry name" value="SBP_bac_8"/>
    <property type="match status" value="1"/>
</dbReference>
<dbReference type="InterPro" id="IPR006059">
    <property type="entry name" value="SBP"/>
</dbReference>
<protein>
    <submittedName>
        <fullName evidence="6">Extracellular solute-binding protein</fullName>
    </submittedName>
</protein>
<evidence type="ECO:0000313" key="7">
    <source>
        <dbReference type="Proteomes" id="UP001279681"/>
    </source>
</evidence>
<reference evidence="7" key="1">
    <citation type="submission" date="2023-07" db="EMBL/GenBank/DDBJ databases">
        <authorList>
            <person name="Colorado M.A."/>
            <person name="Villamil L.M."/>
            <person name="Melo J.F."/>
            <person name="Rodriguez J.A."/>
            <person name="Ruiz R.Y."/>
        </authorList>
    </citation>
    <scope>NUCLEOTIDE SEQUENCE [LARGE SCALE GENOMIC DNA]</scope>
    <source>
        <strain evidence="7">C33</strain>
    </source>
</reference>
<gene>
    <name evidence="6" type="ORF">RFV38_10265</name>
</gene>
<evidence type="ECO:0000256" key="5">
    <source>
        <dbReference type="ARBA" id="ARBA00023288"/>
    </source>
</evidence>
<proteinExistence type="predicted"/>
<keyword evidence="7" id="KW-1185">Reference proteome</keyword>
<evidence type="ECO:0000256" key="1">
    <source>
        <dbReference type="ARBA" id="ARBA00022475"/>
    </source>
</evidence>
<evidence type="ECO:0000256" key="4">
    <source>
        <dbReference type="ARBA" id="ARBA00023139"/>
    </source>
</evidence>
<dbReference type="PROSITE" id="PS51257">
    <property type="entry name" value="PROKAR_LIPOPROTEIN"/>
    <property type="match status" value="1"/>
</dbReference>
<evidence type="ECO:0000313" key="6">
    <source>
        <dbReference type="EMBL" id="MDX8336874.1"/>
    </source>
</evidence>
<evidence type="ECO:0000256" key="3">
    <source>
        <dbReference type="ARBA" id="ARBA00023136"/>
    </source>
</evidence>
<keyword evidence="3" id="KW-0472">Membrane</keyword>
<comment type="caution">
    <text evidence="6">The sequence shown here is derived from an EMBL/GenBank/DDBJ whole genome shotgun (WGS) entry which is preliminary data.</text>
</comment>
<accession>A0ABU4WCD1</accession>